<dbReference type="CDD" id="cd16018">
    <property type="entry name" value="Enpp"/>
    <property type="match status" value="1"/>
</dbReference>
<dbReference type="Pfam" id="PF01663">
    <property type="entry name" value="Phosphodiest"/>
    <property type="match status" value="1"/>
</dbReference>
<dbReference type="EMBL" id="JBBMFF010000166">
    <property type="protein sequence ID" value="MEQ2510549.1"/>
    <property type="molecule type" value="Genomic_DNA"/>
</dbReference>
<dbReference type="PANTHER" id="PTHR10151:SF120">
    <property type="entry name" value="BIS(5'-ADENOSYL)-TRIPHOSPHATASE"/>
    <property type="match status" value="1"/>
</dbReference>
<evidence type="ECO:0000313" key="2">
    <source>
        <dbReference type="Proteomes" id="UP001491552"/>
    </source>
</evidence>
<accession>A0ABV1G5E2</accession>
<reference evidence="1 2" key="1">
    <citation type="submission" date="2024-03" db="EMBL/GenBank/DDBJ databases">
        <title>Human intestinal bacterial collection.</title>
        <authorList>
            <person name="Pauvert C."/>
            <person name="Hitch T.C.A."/>
            <person name="Clavel T."/>
        </authorList>
    </citation>
    <scope>NUCLEOTIDE SEQUENCE [LARGE SCALE GENOMIC DNA]</scope>
    <source>
        <strain evidence="1 2">CLA-AA-H192</strain>
    </source>
</reference>
<dbReference type="Proteomes" id="UP001491552">
    <property type="component" value="Unassembled WGS sequence"/>
</dbReference>
<sequence length="430" mass="47414">MSKVLVFCIDALCASDVARMRRMPHFAQLLERGALVEKIEPVLPALTYTCHTSILTGTYAGRHGIVHNEKMTRGGHLDAPWYCMKSDVRGKTLLDHARENGLTTCSLSWPVSGGADYTMNMPMIVPYSYQGYQPQQWLEHTATANLMDRYFYKHGRYLMGPTRSLDLFTMALALDILEDGPQPDIMLVKLCDLDSARHTYGVESEQAETQLRMHDEQLGAILECLRRKGTLDETNIIVLGDHGQTDIRDAFLMNVYFRQLGLLSVDAEGQITSFDAVCHSTGLAALIEVRDPDDAALMARVREALEALRHDPDVQLSMVLDAAEAQARYGLSGPFDFVVESSLPIAFGEYPDGDTLWRSCQPGDKKTGVATHGGSPAREEVTTFFAAGPDVRPGTVHGSRSMVDEAPTMAAMLGLTMPDVDGAPIFEILR</sequence>
<protein>
    <submittedName>
        <fullName evidence="1">Ectonucleotide pyrophosphatase/phosphodiesterase</fullName>
    </submittedName>
</protein>
<comment type="caution">
    <text evidence="1">The sequence shown here is derived from an EMBL/GenBank/DDBJ whole genome shotgun (WGS) entry which is preliminary data.</text>
</comment>
<dbReference type="InterPro" id="IPR002591">
    <property type="entry name" value="Phosphodiest/P_Trfase"/>
</dbReference>
<proteinExistence type="predicted"/>
<dbReference type="RefSeq" id="WP_349135226.1">
    <property type="nucleotide sequence ID" value="NZ_JBBMFF010000166.1"/>
</dbReference>
<gene>
    <name evidence="1" type="ORF">WMO66_04675</name>
</gene>
<evidence type="ECO:0000313" key="1">
    <source>
        <dbReference type="EMBL" id="MEQ2510549.1"/>
    </source>
</evidence>
<keyword evidence="2" id="KW-1185">Reference proteome</keyword>
<dbReference type="InterPro" id="IPR017850">
    <property type="entry name" value="Alkaline_phosphatase_core_sf"/>
</dbReference>
<dbReference type="Gene3D" id="3.40.720.10">
    <property type="entry name" value="Alkaline Phosphatase, subunit A"/>
    <property type="match status" value="1"/>
</dbReference>
<dbReference type="PANTHER" id="PTHR10151">
    <property type="entry name" value="ECTONUCLEOTIDE PYROPHOSPHATASE/PHOSPHODIESTERASE"/>
    <property type="match status" value="1"/>
</dbReference>
<organism evidence="1 2">
    <name type="scientific">Faecousia intestinalis</name>
    <dbReference type="NCBI Taxonomy" id="3133167"/>
    <lineage>
        <taxon>Bacteria</taxon>
        <taxon>Bacillati</taxon>
        <taxon>Bacillota</taxon>
        <taxon>Clostridia</taxon>
        <taxon>Eubacteriales</taxon>
        <taxon>Oscillospiraceae</taxon>
        <taxon>Faecousia</taxon>
    </lineage>
</organism>
<dbReference type="SUPFAM" id="SSF53649">
    <property type="entry name" value="Alkaline phosphatase-like"/>
    <property type="match status" value="1"/>
</dbReference>
<name>A0ABV1G5E2_9FIRM</name>